<dbReference type="Proteomes" id="UP000827904">
    <property type="component" value="Segment"/>
</dbReference>
<proteinExistence type="predicted"/>
<organism evidence="1 2">
    <name type="scientific">Stenotrophomonas phage Piffle</name>
    <dbReference type="NCBI Taxonomy" id="2859656"/>
    <lineage>
        <taxon>Viruses</taxon>
        <taxon>Duplodnaviria</taxon>
        <taxon>Heunggongvirae</taxon>
        <taxon>Uroviricota</taxon>
        <taxon>Caudoviricetes</taxon>
        <taxon>Schitoviridae</taxon>
        <taxon>Pokkenvirus</taxon>
        <taxon>Pokkenvirus piffle</taxon>
    </lineage>
</organism>
<evidence type="ECO:0000313" key="1">
    <source>
        <dbReference type="EMBL" id="QYW01878.1"/>
    </source>
</evidence>
<name>A0AAE7WLW7_9CAUD</name>
<dbReference type="EMBL" id="MZ326857">
    <property type="protein sequence ID" value="QYW01878.1"/>
    <property type="molecule type" value="Genomic_DNA"/>
</dbReference>
<gene>
    <name evidence="1" type="ORF">CPT_Piffle_018</name>
</gene>
<keyword evidence="2" id="KW-1185">Reference proteome</keyword>
<sequence length="56" mass="6552">MSKKKESPNYPHTVEFTDLTEMMQEVRIHASRHRQIAIDFSETKNAWVVTIMGAFN</sequence>
<protein>
    <submittedName>
        <fullName evidence="1">Uncharacterized protein</fullName>
    </submittedName>
</protein>
<evidence type="ECO:0000313" key="2">
    <source>
        <dbReference type="Proteomes" id="UP000827904"/>
    </source>
</evidence>
<reference evidence="1 2" key="1">
    <citation type="submission" date="2021-06" db="EMBL/GenBank/DDBJ databases">
        <title>Complete genome sequence of Stenotrophomonas maltophilia phage Piffle.</title>
        <authorList>
            <person name="Kirchhoff M."/>
            <person name="Ortega C."/>
            <person name="Clark J."/>
            <person name="Liu M."/>
            <person name="Burrowes B."/>
        </authorList>
    </citation>
    <scope>NUCLEOTIDE SEQUENCE [LARGE SCALE GENOMIC DNA]</scope>
</reference>
<accession>A0AAE7WLW7</accession>